<evidence type="ECO:0000256" key="1">
    <source>
        <dbReference type="SAM" id="SignalP"/>
    </source>
</evidence>
<organism evidence="2 3">
    <name type="scientific">Hymenobacter cellulosivorans</name>
    <dbReference type="NCBI Taxonomy" id="2932249"/>
    <lineage>
        <taxon>Bacteria</taxon>
        <taxon>Pseudomonadati</taxon>
        <taxon>Bacteroidota</taxon>
        <taxon>Cytophagia</taxon>
        <taxon>Cytophagales</taxon>
        <taxon>Hymenobacteraceae</taxon>
        <taxon>Hymenobacter</taxon>
    </lineage>
</organism>
<accession>A0ABY4F3T1</accession>
<sequence>MPFVALLVLLVLSACSAPEREPQQALAVPVGFVPRTVSFVARPKLLSPTGTLTLHVPARYDTLLTWLDQADTPMGDKAKYRFVGASGCLLQESGFYKAGTVCQDTLDRLTIITQMTSSAAESLTTVARRIEHMDEVSRGLDLAPTVWKAKKLLAVHGRTFSVVESFGGSTMVATPYEQVRAVTVLQSAGYNWEVTLLFECKQRNCQNLAREAYQTLQSVRLDTAARR</sequence>
<name>A0ABY4F3T1_9BACT</name>
<feature type="signal peptide" evidence="1">
    <location>
        <begin position="1"/>
        <end position="16"/>
    </location>
</feature>
<protein>
    <recommendedName>
        <fullName evidence="4">Lipoprotein</fullName>
    </recommendedName>
</protein>
<dbReference type="Proteomes" id="UP000831785">
    <property type="component" value="Chromosome"/>
</dbReference>
<reference evidence="2 3" key="1">
    <citation type="submission" date="2022-04" db="EMBL/GenBank/DDBJ databases">
        <title>Hymenobacter sp. isolated from the air.</title>
        <authorList>
            <person name="Won M."/>
            <person name="Lee C.-M."/>
            <person name="Woen H.-Y."/>
            <person name="Kwon S.-W."/>
        </authorList>
    </citation>
    <scope>NUCLEOTIDE SEQUENCE [LARGE SCALE GENOMIC DNA]</scope>
    <source>
        <strain evidence="3">5116 S-27</strain>
    </source>
</reference>
<evidence type="ECO:0008006" key="4">
    <source>
        <dbReference type="Google" id="ProtNLM"/>
    </source>
</evidence>
<dbReference type="EMBL" id="CP095049">
    <property type="protein sequence ID" value="UOQ50881.1"/>
    <property type="molecule type" value="Genomic_DNA"/>
</dbReference>
<gene>
    <name evidence="2" type="ORF">MUN80_14050</name>
</gene>
<feature type="chain" id="PRO_5046132273" description="Lipoprotein" evidence="1">
    <location>
        <begin position="17"/>
        <end position="227"/>
    </location>
</feature>
<proteinExistence type="predicted"/>
<dbReference type="RefSeq" id="WP_244713882.1">
    <property type="nucleotide sequence ID" value="NZ_CP095049.1"/>
</dbReference>
<evidence type="ECO:0000313" key="2">
    <source>
        <dbReference type="EMBL" id="UOQ50881.1"/>
    </source>
</evidence>
<keyword evidence="1" id="KW-0732">Signal</keyword>
<evidence type="ECO:0000313" key="3">
    <source>
        <dbReference type="Proteomes" id="UP000831785"/>
    </source>
</evidence>
<keyword evidence="3" id="KW-1185">Reference proteome</keyword>